<evidence type="ECO:0000313" key="7">
    <source>
        <dbReference type="Proteomes" id="UP000245865"/>
    </source>
</evidence>
<dbReference type="CDD" id="cd00408">
    <property type="entry name" value="DHDPS-like"/>
    <property type="match status" value="1"/>
</dbReference>
<gene>
    <name evidence="6" type="ORF">DKP76_02780</name>
</gene>
<dbReference type="Proteomes" id="UP000245865">
    <property type="component" value="Unassembled WGS sequence"/>
</dbReference>
<feature type="binding site" evidence="5">
    <location>
        <position position="223"/>
    </location>
    <ligand>
        <name>pyruvate</name>
        <dbReference type="ChEBI" id="CHEBI:15361"/>
    </ligand>
</feature>
<evidence type="ECO:0000256" key="4">
    <source>
        <dbReference type="PIRSR" id="PIRSR001365-1"/>
    </source>
</evidence>
<dbReference type="PRINTS" id="PR00146">
    <property type="entry name" value="DHPICSNTHASE"/>
</dbReference>
<evidence type="ECO:0008006" key="8">
    <source>
        <dbReference type="Google" id="ProtNLM"/>
    </source>
</evidence>
<dbReference type="GO" id="GO:0008840">
    <property type="term" value="F:4-hydroxy-tetrahydrodipicolinate synthase activity"/>
    <property type="evidence" value="ECO:0007669"/>
    <property type="project" value="TreeGrafter"/>
</dbReference>
<dbReference type="EMBL" id="QGDB01000001">
    <property type="protein sequence ID" value="PWL19488.1"/>
    <property type="molecule type" value="Genomic_DNA"/>
</dbReference>
<evidence type="ECO:0000256" key="3">
    <source>
        <dbReference type="PIRNR" id="PIRNR001365"/>
    </source>
</evidence>
<dbReference type="PANTHER" id="PTHR12128:SF66">
    <property type="entry name" value="4-HYDROXY-2-OXOGLUTARATE ALDOLASE, MITOCHONDRIAL"/>
    <property type="match status" value="1"/>
</dbReference>
<proteinExistence type="inferred from homology"/>
<keyword evidence="7" id="KW-1185">Reference proteome</keyword>
<sequence>MHRSPCIVSINRKPLIMRAQDLKGIFPALPTPLKSDGTPDLDALGELIERNLAAGATGLVPMGGTGEFTALSPEIRIAVVRHTVEVAKGAVPVVPGVLSTGFADAVDIGNAFRSVGADGIMLVTPFYVVPSQKGVIDYFHAYRAAVDAPLVYYDIPARTGLVSKPETIAALADDGTIIGMKVCNTDTHYFNCLADTLDGRIALMSGDDMMYAVHVMHGANGGVLASAPMLPAYWVRIHNTLAQGNFAEGIALHRKLLPIFRALFNEVNPGPLKTMITRLGHPMGPVSLPLASPGMETLALIDTAVDIVSRESLA</sequence>
<feature type="binding site" evidence="5">
    <location>
        <position position="65"/>
    </location>
    <ligand>
        <name>pyruvate</name>
        <dbReference type="ChEBI" id="CHEBI:15361"/>
    </ligand>
</feature>
<dbReference type="PANTHER" id="PTHR12128">
    <property type="entry name" value="DIHYDRODIPICOLINATE SYNTHASE"/>
    <property type="match status" value="1"/>
</dbReference>
<dbReference type="PIRSF" id="PIRSF001365">
    <property type="entry name" value="DHDPS"/>
    <property type="match status" value="1"/>
</dbReference>
<protein>
    <recommendedName>
        <fullName evidence="8">4-hydroxy-tetrahydrodipicolinate synthase</fullName>
    </recommendedName>
</protein>
<name>A0A316JDZ3_9HYPH</name>
<dbReference type="SMART" id="SM01130">
    <property type="entry name" value="DHDPS"/>
    <property type="match status" value="1"/>
</dbReference>
<dbReference type="InterPro" id="IPR013785">
    <property type="entry name" value="Aldolase_TIM"/>
</dbReference>
<keyword evidence="2 3" id="KW-0456">Lyase</keyword>
<organism evidence="6 7">
    <name type="scientific">Falsochrobactrum shanghaiense</name>
    <dbReference type="NCBI Taxonomy" id="2201899"/>
    <lineage>
        <taxon>Bacteria</taxon>
        <taxon>Pseudomonadati</taxon>
        <taxon>Pseudomonadota</taxon>
        <taxon>Alphaproteobacteria</taxon>
        <taxon>Hyphomicrobiales</taxon>
        <taxon>Brucellaceae</taxon>
        <taxon>Falsochrobactrum</taxon>
    </lineage>
</organism>
<evidence type="ECO:0000256" key="2">
    <source>
        <dbReference type="ARBA" id="ARBA00023239"/>
    </source>
</evidence>
<accession>A0A316JDZ3</accession>
<dbReference type="SUPFAM" id="SSF51569">
    <property type="entry name" value="Aldolase"/>
    <property type="match status" value="1"/>
</dbReference>
<reference evidence="6 7" key="1">
    <citation type="submission" date="2018-05" db="EMBL/GenBank/DDBJ databases">
        <title>Comparative genomic sequence analysis between strain HN4 and CCM 8460T (Falsochrobactrum ovis) will provide more evidence to prove that HN4 is a new species of Falsochrobactrum.</title>
        <authorList>
            <person name="Lyu W."/>
            <person name="Sun L."/>
            <person name="Yao L."/>
        </authorList>
    </citation>
    <scope>NUCLEOTIDE SEQUENCE [LARGE SCALE GENOMIC DNA]</scope>
    <source>
        <strain evidence="6 7">HN4</strain>
    </source>
</reference>
<feature type="active site" description="Proton donor/acceptor" evidence="4">
    <location>
        <position position="153"/>
    </location>
</feature>
<dbReference type="InterPro" id="IPR002220">
    <property type="entry name" value="DapA-like"/>
</dbReference>
<evidence type="ECO:0000256" key="5">
    <source>
        <dbReference type="PIRSR" id="PIRSR001365-2"/>
    </source>
</evidence>
<dbReference type="Pfam" id="PF00701">
    <property type="entry name" value="DHDPS"/>
    <property type="match status" value="1"/>
</dbReference>
<dbReference type="AlphaFoldDB" id="A0A316JDZ3"/>
<dbReference type="Gene3D" id="3.20.20.70">
    <property type="entry name" value="Aldolase class I"/>
    <property type="match status" value="1"/>
</dbReference>
<comment type="similarity">
    <text evidence="1 3">Belongs to the DapA family.</text>
</comment>
<evidence type="ECO:0000313" key="6">
    <source>
        <dbReference type="EMBL" id="PWL19488.1"/>
    </source>
</evidence>
<evidence type="ECO:0000256" key="1">
    <source>
        <dbReference type="ARBA" id="ARBA00007592"/>
    </source>
</evidence>
<feature type="active site" description="Schiff-base intermediate with substrate" evidence="4">
    <location>
        <position position="181"/>
    </location>
</feature>
<comment type="caution">
    <text evidence="6">The sequence shown here is derived from an EMBL/GenBank/DDBJ whole genome shotgun (WGS) entry which is preliminary data.</text>
</comment>